<dbReference type="EMBL" id="CP016268">
    <property type="protein sequence ID" value="ANO51826.1"/>
    <property type="molecule type" value="Genomic_DNA"/>
</dbReference>
<sequence length="173" mass="18533">MRHVISVLLQNEVGALTRMTGLFSTRGFNIDSLNVAPTQDESVSRVTLVINGSDAAVAQLNTQLAKLVDVVNIHDMTLGKHFERELAIVKLKLPEGALPKVQALAQKFGAEMLDDSMISCTLQLTGNQKEVDSFVIEAAQIGSLSAVARSGSVAVSKGEVTLSSYSRQHRLTG</sequence>
<dbReference type="RefSeq" id="WP_068616513.1">
    <property type="nucleotide sequence ID" value="NZ_CP016268.1"/>
</dbReference>
<dbReference type="Gene3D" id="3.30.70.260">
    <property type="match status" value="1"/>
</dbReference>
<dbReference type="InterPro" id="IPR054480">
    <property type="entry name" value="AHAS_small-like_ACT"/>
</dbReference>
<dbReference type="GO" id="GO:0009097">
    <property type="term" value="P:isoleucine biosynthetic process"/>
    <property type="evidence" value="ECO:0007669"/>
    <property type="project" value="UniProtKB-UniRule"/>
</dbReference>
<dbReference type="InterPro" id="IPR045865">
    <property type="entry name" value="ACT-like_dom_sf"/>
</dbReference>
<dbReference type="UniPathway" id="UPA00049">
    <property type="reaction ID" value="UER00059"/>
</dbReference>
<comment type="catalytic activity">
    <reaction evidence="7 8">
        <text>2 pyruvate + H(+) = (2S)-2-acetolactate + CO2</text>
        <dbReference type="Rhea" id="RHEA:25249"/>
        <dbReference type="ChEBI" id="CHEBI:15361"/>
        <dbReference type="ChEBI" id="CHEBI:15378"/>
        <dbReference type="ChEBI" id="CHEBI:16526"/>
        <dbReference type="ChEBI" id="CHEBI:58476"/>
        <dbReference type="EC" id="2.2.1.6"/>
    </reaction>
</comment>
<dbReference type="GO" id="GO:0003984">
    <property type="term" value="F:acetolactate synthase activity"/>
    <property type="evidence" value="ECO:0007669"/>
    <property type="project" value="UniProtKB-UniRule"/>
</dbReference>
<dbReference type="InterPro" id="IPR004789">
    <property type="entry name" value="Acetalactate_synth_ssu"/>
</dbReference>
<dbReference type="Pfam" id="PF22629">
    <property type="entry name" value="ACT_AHAS_ss"/>
    <property type="match status" value="1"/>
</dbReference>
<evidence type="ECO:0000313" key="11">
    <source>
        <dbReference type="Proteomes" id="UP000092695"/>
    </source>
</evidence>
<dbReference type="CDD" id="cd04878">
    <property type="entry name" value="ACT_AHAS"/>
    <property type="match status" value="1"/>
</dbReference>
<keyword evidence="5 8" id="KW-0028">Amino-acid biosynthesis</keyword>
<dbReference type="PANTHER" id="PTHR30239">
    <property type="entry name" value="ACETOLACTATE SYNTHASE SMALL SUBUNIT"/>
    <property type="match status" value="1"/>
</dbReference>
<feature type="domain" description="ACT" evidence="9">
    <location>
        <begin position="4"/>
        <end position="78"/>
    </location>
</feature>
<dbReference type="NCBIfam" id="TIGR00119">
    <property type="entry name" value="acolac_sm"/>
    <property type="match status" value="1"/>
</dbReference>
<dbReference type="EC" id="2.2.1.6" evidence="8"/>
<comment type="similarity">
    <text evidence="3 8">Belongs to the acetolactate synthase small subunit family.</text>
</comment>
<evidence type="ECO:0000256" key="2">
    <source>
        <dbReference type="ARBA" id="ARBA00005025"/>
    </source>
</evidence>
<dbReference type="AlphaFoldDB" id="A0A193LH87"/>
<dbReference type="GO" id="GO:0009099">
    <property type="term" value="P:L-valine biosynthetic process"/>
    <property type="evidence" value="ECO:0007669"/>
    <property type="project" value="UniProtKB-UniRule"/>
</dbReference>
<dbReference type="OrthoDB" id="9787365at2"/>
<evidence type="ECO:0000256" key="3">
    <source>
        <dbReference type="ARBA" id="ARBA00006341"/>
    </source>
</evidence>
<dbReference type="UniPathway" id="UPA00047">
    <property type="reaction ID" value="UER00055"/>
</dbReference>
<comment type="function">
    <text evidence="8">Catalyzes the conversion of 2 pyruvate molecules into acetolactate in the first common step of the biosynthetic pathway of the branched-amino acids such as leucine, isoleucine, and valine.</text>
</comment>
<proteinExistence type="inferred from homology"/>
<dbReference type="InterPro" id="IPR019455">
    <property type="entry name" value="Acetolactate_synth_ssu_C"/>
</dbReference>
<dbReference type="SUPFAM" id="SSF55021">
    <property type="entry name" value="ACT-like"/>
    <property type="match status" value="2"/>
</dbReference>
<gene>
    <name evidence="10" type="ORF">BA177_12010</name>
</gene>
<dbReference type="InterPro" id="IPR039557">
    <property type="entry name" value="AHAS_ACT"/>
</dbReference>
<dbReference type="GO" id="GO:1990610">
    <property type="term" value="F:acetolactate synthase regulator activity"/>
    <property type="evidence" value="ECO:0007669"/>
    <property type="project" value="UniProtKB-UniRule"/>
</dbReference>
<dbReference type="InterPro" id="IPR002912">
    <property type="entry name" value="ACT_dom"/>
</dbReference>
<evidence type="ECO:0000313" key="10">
    <source>
        <dbReference type="EMBL" id="ANO51826.1"/>
    </source>
</evidence>
<evidence type="ECO:0000256" key="7">
    <source>
        <dbReference type="ARBA" id="ARBA00048670"/>
    </source>
</evidence>
<dbReference type="PANTHER" id="PTHR30239:SF0">
    <property type="entry name" value="ACETOLACTATE SYNTHASE SMALL SUBUNIT 1, CHLOROPLASTIC"/>
    <property type="match status" value="1"/>
</dbReference>
<name>A0A193LH87_9GAMM</name>
<evidence type="ECO:0000256" key="5">
    <source>
        <dbReference type="ARBA" id="ARBA00022605"/>
    </source>
</evidence>
<dbReference type="KEGG" id="woc:BA177_12010"/>
<protein>
    <recommendedName>
        <fullName evidence="8">Acetolactate synthase small subunit</fullName>
        <shortName evidence="8">AHAS</shortName>
        <shortName evidence="8">ALS</shortName>
        <ecNumber evidence="8">2.2.1.6</ecNumber>
    </recommendedName>
    <alternativeName>
        <fullName evidence="8">Acetohydroxy-acid synthase small subunit</fullName>
    </alternativeName>
</protein>
<dbReference type="NCBIfam" id="NF008864">
    <property type="entry name" value="PRK11895.1"/>
    <property type="match status" value="1"/>
</dbReference>
<dbReference type="Proteomes" id="UP000092695">
    <property type="component" value="Chromosome"/>
</dbReference>
<evidence type="ECO:0000259" key="9">
    <source>
        <dbReference type="PROSITE" id="PS51671"/>
    </source>
</evidence>
<dbReference type="STRING" id="1548547.BA177_12010"/>
<keyword evidence="6 8" id="KW-0100">Branched-chain amino acid biosynthesis</keyword>
<dbReference type="GO" id="GO:0005829">
    <property type="term" value="C:cytosol"/>
    <property type="evidence" value="ECO:0007669"/>
    <property type="project" value="TreeGrafter"/>
</dbReference>
<keyword evidence="8" id="KW-0808">Transferase</keyword>
<keyword evidence="11" id="KW-1185">Reference proteome</keyword>
<evidence type="ECO:0000256" key="8">
    <source>
        <dbReference type="RuleBase" id="RU368092"/>
    </source>
</evidence>
<evidence type="ECO:0000256" key="4">
    <source>
        <dbReference type="ARBA" id="ARBA00011744"/>
    </source>
</evidence>
<comment type="pathway">
    <text evidence="2 8">Amino-acid biosynthesis; L-valine biosynthesis; L-valine from pyruvate: step 1/4.</text>
</comment>
<comment type="subunit">
    <text evidence="4 8">Dimer of large and small chains.</text>
</comment>
<organism evidence="10 11">
    <name type="scientific">Woeseia oceani</name>
    <dbReference type="NCBI Taxonomy" id="1548547"/>
    <lineage>
        <taxon>Bacteria</taxon>
        <taxon>Pseudomonadati</taxon>
        <taxon>Pseudomonadota</taxon>
        <taxon>Gammaproteobacteria</taxon>
        <taxon>Woeseiales</taxon>
        <taxon>Woeseiaceae</taxon>
        <taxon>Woeseia</taxon>
    </lineage>
</organism>
<dbReference type="InterPro" id="IPR027271">
    <property type="entry name" value="Acetolactate_synth/TF_NikR_C"/>
</dbReference>
<dbReference type="PROSITE" id="PS51671">
    <property type="entry name" value="ACT"/>
    <property type="match status" value="1"/>
</dbReference>
<evidence type="ECO:0000256" key="6">
    <source>
        <dbReference type="ARBA" id="ARBA00023304"/>
    </source>
</evidence>
<accession>A0A193LH87</accession>
<comment type="pathway">
    <text evidence="1 8">Amino-acid biosynthesis; L-isoleucine biosynthesis; L-isoleucine from 2-oxobutanoate: step 1/4.</text>
</comment>
<dbReference type="Gene3D" id="3.30.70.1150">
    <property type="entry name" value="ACT-like. Chain A, domain 2"/>
    <property type="match status" value="1"/>
</dbReference>
<dbReference type="FunFam" id="3.30.70.260:FF:000001">
    <property type="entry name" value="Acetolactate synthase, small subunit"/>
    <property type="match status" value="1"/>
</dbReference>
<evidence type="ECO:0000256" key="1">
    <source>
        <dbReference type="ARBA" id="ARBA00004974"/>
    </source>
</evidence>
<reference evidence="10 11" key="1">
    <citation type="submission" date="2016-06" db="EMBL/GenBank/DDBJ databases">
        <title>Complete genome sequence of a deep-branching marine Gamma Proteobacterium Woeseia oceani type strain XK5.</title>
        <authorList>
            <person name="Mu D."/>
            <person name="Du Z."/>
        </authorList>
    </citation>
    <scope>NUCLEOTIDE SEQUENCE [LARGE SCALE GENOMIC DNA]</scope>
    <source>
        <strain evidence="10 11">XK5</strain>
    </source>
</reference>
<dbReference type="Pfam" id="PF10369">
    <property type="entry name" value="ALS_ss_C"/>
    <property type="match status" value="1"/>
</dbReference>